<dbReference type="GO" id="GO:0060003">
    <property type="term" value="P:copper ion export"/>
    <property type="evidence" value="ECO:0007669"/>
    <property type="project" value="TreeGrafter"/>
</dbReference>
<sequence length="435" mass="48612">MSRKLFIINILFLFAACMTISCNHTAGNKTEAQESHDDAADKHLAYDEIIKQSCEHNKPIIECAECRYKAGVVKVDKSLLQSSNAGQCFIETQAGRKEKPVVYIEAMGEVQPDPGKIIAIRSKITGVIGSMKTDIGARVKPGDILLSMDSNEFRELHQEFFQLSGLLKLAEKNYEREERLFQKKLTTEKDYLEAKSGMEKTMIELDTIRRKLQLMGMNIAEVGELPKHSELTEPCLLPVRSPIAGTVIERKSTPGALVEANEELMTIADLSTLWIWINVYEKDLRILQAAYNKSGVKAELSVESYPHRIFNGTVDYIADTMDEHTRTIKARIILNNSEGILKIGMFVQCRLSVLDDRSVLMVPGEAMLKDGDTYFVFKQVGEGLFFKQEVVAGEVYANGIEVKSGLKEDEVIVVRGAFTLKSDVLREKMGAGCAD</sequence>
<dbReference type="Pfam" id="PF25893">
    <property type="entry name" value="HH_CzcB"/>
    <property type="match status" value="1"/>
</dbReference>
<dbReference type="SUPFAM" id="SSF111369">
    <property type="entry name" value="HlyD-like secretion proteins"/>
    <property type="match status" value="1"/>
</dbReference>
<dbReference type="InterPro" id="IPR051909">
    <property type="entry name" value="MFP_Cation_Efflux"/>
</dbReference>
<evidence type="ECO:0000313" key="9">
    <source>
        <dbReference type="Proteomes" id="UP000178943"/>
    </source>
</evidence>
<accession>A0A1F5V5S3</accession>
<comment type="similarity">
    <text evidence="1">Belongs to the membrane fusion protein (MFP) (TC 8.A.1) family.</text>
</comment>
<dbReference type="NCBIfam" id="TIGR01730">
    <property type="entry name" value="RND_mfp"/>
    <property type="match status" value="1"/>
</dbReference>
<evidence type="ECO:0000256" key="2">
    <source>
        <dbReference type="ARBA" id="ARBA00022448"/>
    </source>
</evidence>
<dbReference type="GO" id="GO:0016020">
    <property type="term" value="C:membrane"/>
    <property type="evidence" value="ECO:0007669"/>
    <property type="project" value="InterPro"/>
</dbReference>
<dbReference type="STRING" id="1817863.A2Y62_04125"/>
<keyword evidence="3" id="KW-0732">Signal</keyword>
<dbReference type="FunFam" id="2.40.30.170:FF:000010">
    <property type="entry name" value="Efflux RND transporter periplasmic adaptor subunit"/>
    <property type="match status" value="1"/>
</dbReference>
<dbReference type="InterPro" id="IPR058792">
    <property type="entry name" value="Beta-barrel_RND_2"/>
</dbReference>
<evidence type="ECO:0000259" key="4">
    <source>
        <dbReference type="Pfam" id="PF25893"/>
    </source>
</evidence>
<feature type="domain" description="CzcB-like barrel-sandwich hybrid" evidence="6">
    <location>
        <begin position="117"/>
        <end position="269"/>
    </location>
</feature>
<dbReference type="GO" id="GO:0030288">
    <property type="term" value="C:outer membrane-bounded periplasmic space"/>
    <property type="evidence" value="ECO:0007669"/>
    <property type="project" value="TreeGrafter"/>
</dbReference>
<dbReference type="InterPro" id="IPR058648">
    <property type="entry name" value="HH_CzcB-like"/>
</dbReference>
<dbReference type="GO" id="GO:0015679">
    <property type="term" value="P:plasma membrane copper ion transport"/>
    <property type="evidence" value="ECO:0007669"/>
    <property type="project" value="TreeGrafter"/>
</dbReference>
<evidence type="ECO:0000256" key="3">
    <source>
        <dbReference type="SAM" id="SignalP"/>
    </source>
</evidence>
<feature type="chain" id="PRO_5009521957" evidence="3">
    <location>
        <begin position="27"/>
        <end position="435"/>
    </location>
</feature>
<protein>
    <submittedName>
        <fullName evidence="8">Uncharacterized protein</fullName>
    </submittedName>
</protein>
<evidence type="ECO:0000256" key="1">
    <source>
        <dbReference type="ARBA" id="ARBA00009477"/>
    </source>
</evidence>
<evidence type="ECO:0000259" key="6">
    <source>
        <dbReference type="Pfam" id="PF25973"/>
    </source>
</evidence>
<gene>
    <name evidence="8" type="ORF">A2Y62_04125</name>
</gene>
<reference evidence="8 9" key="1">
    <citation type="journal article" date="2016" name="Nat. Commun.">
        <title>Thousands of microbial genomes shed light on interconnected biogeochemical processes in an aquifer system.</title>
        <authorList>
            <person name="Anantharaman K."/>
            <person name="Brown C.T."/>
            <person name="Hug L.A."/>
            <person name="Sharon I."/>
            <person name="Castelle C.J."/>
            <person name="Probst A.J."/>
            <person name="Thomas B.C."/>
            <person name="Singh A."/>
            <person name="Wilkins M.J."/>
            <person name="Karaoz U."/>
            <person name="Brodie E.L."/>
            <person name="Williams K.H."/>
            <person name="Hubbard S.S."/>
            <person name="Banfield J.F."/>
        </authorList>
    </citation>
    <scope>NUCLEOTIDE SEQUENCE [LARGE SCALE GENOMIC DNA]</scope>
</reference>
<dbReference type="Proteomes" id="UP000178943">
    <property type="component" value="Unassembled WGS sequence"/>
</dbReference>
<name>A0A1F5V5S3_9BACT</name>
<dbReference type="Gene3D" id="2.40.50.100">
    <property type="match status" value="1"/>
</dbReference>
<evidence type="ECO:0000313" key="8">
    <source>
        <dbReference type="EMBL" id="OGF58628.1"/>
    </source>
</evidence>
<dbReference type="Gene3D" id="2.40.420.20">
    <property type="match status" value="1"/>
</dbReference>
<dbReference type="PANTHER" id="PTHR30097:SF4">
    <property type="entry name" value="SLR6042 PROTEIN"/>
    <property type="match status" value="1"/>
</dbReference>
<feature type="domain" description="CzcB-like alpha-helical hairpin" evidence="4">
    <location>
        <begin position="159"/>
        <end position="213"/>
    </location>
</feature>
<organism evidence="8 9">
    <name type="scientific">Candidatus Fischerbacteria bacterium RBG_13_37_8</name>
    <dbReference type="NCBI Taxonomy" id="1817863"/>
    <lineage>
        <taxon>Bacteria</taxon>
        <taxon>Candidatus Fischeribacteriota</taxon>
    </lineage>
</organism>
<evidence type="ECO:0000259" key="7">
    <source>
        <dbReference type="Pfam" id="PF25975"/>
    </source>
</evidence>
<proteinExistence type="inferred from homology"/>
<keyword evidence="2" id="KW-0813">Transport</keyword>
<dbReference type="InterPro" id="IPR006143">
    <property type="entry name" value="RND_pump_MFP"/>
</dbReference>
<dbReference type="InterPro" id="IPR058647">
    <property type="entry name" value="BSH_CzcB-like"/>
</dbReference>
<dbReference type="InterPro" id="IPR058649">
    <property type="entry name" value="CzcB_C"/>
</dbReference>
<dbReference type="EMBL" id="MFGW01000241">
    <property type="protein sequence ID" value="OGF58628.1"/>
    <property type="molecule type" value="Genomic_DNA"/>
</dbReference>
<dbReference type="Gene3D" id="1.10.287.470">
    <property type="entry name" value="Helix hairpin bin"/>
    <property type="match status" value="1"/>
</dbReference>
<dbReference type="Gene3D" id="2.40.30.170">
    <property type="match status" value="1"/>
</dbReference>
<dbReference type="PROSITE" id="PS51257">
    <property type="entry name" value="PROKAR_LIPOPROTEIN"/>
    <property type="match status" value="1"/>
</dbReference>
<dbReference type="GO" id="GO:0022857">
    <property type="term" value="F:transmembrane transporter activity"/>
    <property type="evidence" value="ECO:0007669"/>
    <property type="project" value="InterPro"/>
</dbReference>
<dbReference type="Pfam" id="PF25954">
    <property type="entry name" value="Beta-barrel_RND_2"/>
    <property type="match status" value="1"/>
</dbReference>
<feature type="signal peptide" evidence="3">
    <location>
        <begin position="1"/>
        <end position="26"/>
    </location>
</feature>
<feature type="domain" description="CzcB-like C-terminal circularly permuted SH3-like" evidence="7">
    <location>
        <begin position="361"/>
        <end position="421"/>
    </location>
</feature>
<evidence type="ECO:0000259" key="5">
    <source>
        <dbReference type="Pfam" id="PF25954"/>
    </source>
</evidence>
<dbReference type="AlphaFoldDB" id="A0A1F5V5S3"/>
<dbReference type="Pfam" id="PF25975">
    <property type="entry name" value="CzcB_C"/>
    <property type="match status" value="1"/>
</dbReference>
<comment type="caution">
    <text evidence="8">The sequence shown here is derived from an EMBL/GenBank/DDBJ whole genome shotgun (WGS) entry which is preliminary data.</text>
</comment>
<dbReference type="PANTHER" id="PTHR30097">
    <property type="entry name" value="CATION EFFLUX SYSTEM PROTEIN CUSB"/>
    <property type="match status" value="1"/>
</dbReference>
<dbReference type="Pfam" id="PF25973">
    <property type="entry name" value="BSH_CzcB"/>
    <property type="match status" value="1"/>
</dbReference>
<feature type="domain" description="CusB-like beta-barrel" evidence="5">
    <location>
        <begin position="272"/>
        <end position="352"/>
    </location>
</feature>
<dbReference type="GO" id="GO:0046914">
    <property type="term" value="F:transition metal ion binding"/>
    <property type="evidence" value="ECO:0007669"/>
    <property type="project" value="TreeGrafter"/>
</dbReference>